<dbReference type="GO" id="GO:0140096">
    <property type="term" value="F:catalytic activity, acting on a protein"/>
    <property type="evidence" value="ECO:0007669"/>
    <property type="project" value="UniProtKB-ARBA"/>
</dbReference>
<dbReference type="GO" id="GO:0004821">
    <property type="term" value="F:histidine-tRNA ligase activity"/>
    <property type="evidence" value="ECO:0007669"/>
    <property type="project" value="UniProtKB-UniRule"/>
</dbReference>
<evidence type="ECO:0000313" key="13">
    <source>
        <dbReference type="Proteomes" id="UP000528432"/>
    </source>
</evidence>
<keyword evidence="4 9" id="KW-0547">Nucleotide-binding</keyword>
<dbReference type="EMBL" id="JABFIF010000009">
    <property type="protein sequence ID" value="NOH15981.1"/>
    <property type="molecule type" value="Genomic_DNA"/>
</dbReference>
<evidence type="ECO:0000256" key="7">
    <source>
        <dbReference type="ARBA" id="ARBA00023146"/>
    </source>
</evidence>
<dbReference type="Gene3D" id="3.30.930.10">
    <property type="entry name" value="Bira Bifunctional Protein, Domain 2"/>
    <property type="match status" value="1"/>
</dbReference>
<dbReference type="HAMAP" id="MF_00127">
    <property type="entry name" value="His_tRNA_synth"/>
    <property type="match status" value="1"/>
</dbReference>
<proteinExistence type="inferred from homology"/>
<comment type="subunit">
    <text evidence="9">Homodimer.</text>
</comment>
<dbReference type="PANTHER" id="PTHR11476">
    <property type="entry name" value="HISTIDYL-TRNA SYNTHETASE"/>
    <property type="match status" value="1"/>
</dbReference>
<comment type="catalytic activity">
    <reaction evidence="8 9">
        <text>tRNA(His) + L-histidine + ATP = L-histidyl-tRNA(His) + AMP + diphosphate + H(+)</text>
        <dbReference type="Rhea" id="RHEA:17313"/>
        <dbReference type="Rhea" id="RHEA-COMP:9665"/>
        <dbReference type="Rhea" id="RHEA-COMP:9689"/>
        <dbReference type="ChEBI" id="CHEBI:15378"/>
        <dbReference type="ChEBI" id="CHEBI:30616"/>
        <dbReference type="ChEBI" id="CHEBI:33019"/>
        <dbReference type="ChEBI" id="CHEBI:57595"/>
        <dbReference type="ChEBI" id="CHEBI:78442"/>
        <dbReference type="ChEBI" id="CHEBI:78527"/>
        <dbReference type="ChEBI" id="CHEBI:456215"/>
        <dbReference type="EC" id="6.1.1.21"/>
    </reaction>
</comment>
<dbReference type="Proteomes" id="UP000528432">
    <property type="component" value="Unassembled WGS sequence"/>
</dbReference>
<evidence type="ECO:0000256" key="1">
    <source>
        <dbReference type="ARBA" id="ARBA00008226"/>
    </source>
</evidence>
<dbReference type="GO" id="GO:0005524">
    <property type="term" value="F:ATP binding"/>
    <property type="evidence" value="ECO:0007669"/>
    <property type="project" value="UniProtKB-UniRule"/>
</dbReference>
<dbReference type="CDD" id="cd00773">
    <property type="entry name" value="HisRS-like_core"/>
    <property type="match status" value="1"/>
</dbReference>
<evidence type="ECO:0000256" key="10">
    <source>
        <dbReference type="PIRSR" id="PIRSR001549-1"/>
    </source>
</evidence>
<comment type="subcellular location">
    <subcellularLocation>
        <location evidence="9">Cytoplasm</location>
    </subcellularLocation>
</comment>
<evidence type="ECO:0000256" key="2">
    <source>
        <dbReference type="ARBA" id="ARBA00022490"/>
    </source>
</evidence>
<dbReference type="PIRSF" id="PIRSF001549">
    <property type="entry name" value="His-tRNA_synth"/>
    <property type="match status" value="1"/>
</dbReference>
<evidence type="ECO:0000256" key="6">
    <source>
        <dbReference type="ARBA" id="ARBA00022917"/>
    </source>
</evidence>
<dbReference type="RefSeq" id="WP_171303297.1">
    <property type="nucleotide sequence ID" value="NZ_JABFIF010000009.1"/>
</dbReference>
<feature type="binding site" evidence="10">
    <location>
        <position position="126"/>
    </location>
    <ligand>
        <name>L-histidine</name>
        <dbReference type="ChEBI" id="CHEBI:57595"/>
    </ligand>
</feature>
<feature type="binding site" evidence="10">
    <location>
        <position position="112"/>
    </location>
    <ligand>
        <name>L-histidine</name>
        <dbReference type="ChEBI" id="CHEBI:57595"/>
    </ligand>
</feature>
<dbReference type="NCBIfam" id="TIGR00442">
    <property type="entry name" value="hisS"/>
    <property type="match status" value="1"/>
</dbReference>
<feature type="domain" description="Aminoacyl-transfer RNA synthetases class-II family profile" evidence="11">
    <location>
        <begin position="24"/>
        <end position="355"/>
    </location>
</feature>
<keyword evidence="6 9" id="KW-0648">Protein biosynthesis</keyword>
<dbReference type="InterPro" id="IPR036621">
    <property type="entry name" value="Anticodon-bd_dom_sf"/>
</dbReference>
<evidence type="ECO:0000259" key="11">
    <source>
        <dbReference type="PROSITE" id="PS50862"/>
    </source>
</evidence>
<dbReference type="InterPro" id="IPR033656">
    <property type="entry name" value="HisRS_anticodon"/>
</dbReference>
<dbReference type="CDD" id="cd00859">
    <property type="entry name" value="HisRS_anticodon"/>
    <property type="match status" value="1"/>
</dbReference>
<dbReference type="SUPFAM" id="SSF52954">
    <property type="entry name" value="Class II aaRS ABD-related"/>
    <property type="match status" value="1"/>
</dbReference>
<dbReference type="InterPro" id="IPR004154">
    <property type="entry name" value="Anticodon-bd"/>
</dbReference>
<evidence type="ECO:0000256" key="3">
    <source>
        <dbReference type="ARBA" id="ARBA00022598"/>
    </source>
</evidence>
<dbReference type="GO" id="GO:0005737">
    <property type="term" value="C:cytoplasm"/>
    <property type="evidence" value="ECO:0007669"/>
    <property type="project" value="UniProtKB-SubCell"/>
</dbReference>
<dbReference type="Gene3D" id="3.40.50.800">
    <property type="entry name" value="Anticodon-binding domain"/>
    <property type="match status" value="1"/>
</dbReference>
<protein>
    <recommendedName>
        <fullName evidence="9">Histidine--tRNA ligase</fullName>
        <ecNumber evidence="9">6.1.1.21</ecNumber>
    </recommendedName>
    <alternativeName>
        <fullName evidence="9">Histidyl-tRNA synthetase</fullName>
        <shortName evidence="9">HisRS</shortName>
    </alternativeName>
</protein>
<organism evidence="12 13">
    <name type="scientific">Clostridium cochlearium</name>
    <dbReference type="NCBI Taxonomy" id="1494"/>
    <lineage>
        <taxon>Bacteria</taxon>
        <taxon>Bacillati</taxon>
        <taxon>Bacillota</taxon>
        <taxon>Clostridia</taxon>
        <taxon>Eubacteriales</taxon>
        <taxon>Clostridiaceae</taxon>
        <taxon>Clostridium</taxon>
    </lineage>
</organism>
<gene>
    <name evidence="9" type="primary">hisS</name>
    <name evidence="12" type="ORF">HMJ28_06230</name>
</gene>
<sequence>MSKDIVKPSILPGFMELLPADQIVFNKMKDTIRHNYEKFGFIPLDTPTIEKSEILLAKGGGETEKQIYRFNKGNTDLSLRFDLTVPLARYVAQHFSDLTFPFRRYHISKVFRGERNQKGRFREFYQCDIDIIGNGSLNIINDAEIPSIIYQTFKELGFEDFTIRINNRKVLNGFFEGTDVEDRKGVLRSIDKLEKIGESGVRKELQELGLEDGKIDKIINFINIKGTNDEVIKSLKELNIENDVFKEGVEELEKVIHYIGSFNVPDKNYKIDLTIARGLDYYTGTVYETVLNNYPQIGSVCSGGRYDNLAEHYTNQKLPGVGISIGLTRLFYQLREAKIIGENASSTLSQVLVIPVGDTMEYSIKVANKLRENEIISELYLEDTKIGKKFAYADKLKIPYVILIGEDELKEEKVSVKNMETGNQESMSLEEAIKIIKNA</sequence>
<dbReference type="InterPro" id="IPR015807">
    <property type="entry name" value="His-tRNA-ligase"/>
</dbReference>
<dbReference type="Pfam" id="PF13393">
    <property type="entry name" value="tRNA-synt_His"/>
    <property type="match status" value="1"/>
</dbReference>
<dbReference type="GO" id="GO:0006427">
    <property type="term" value="P:histidyl-tRNA aminoacylation"/>
    <property type="evidence" value="ECO:0007669"/>
    <property type="project" value="UniProtKB-UniRule"/>
</dbReference>
<dbReference type="Pfam" id="PF03129">
    <property type="entry name" value="HGTP_anticodon"/>
    <property type="match status" value="1"/>
</dbReference>
<keyword evidence="5 9" id="KW-0067">ATP-binding</keyword>
<dbReference type="InterPro" id="IPR006195">
    <property type="entry name" value="aa-tRNA-synth_II"/>
</dbReference>
<evidence type="ECO:0000256" key="8">
    <source>
        <dbReference type="ARBA" id="ARBA00047639"/>
    </source>
</evidence>
<dbReference type="SUPFAM" id="SSF55681">
    <property type="entry name" value="Class II aaRS and biotin synthetases"/>
    <property type="match status" value="1"/>
</dbReference>
<comment type="caution">
    <text evidence="12">The sequence shown here is derived from an EMBL/GenBank/DDBJ whole genome shotgun (WGS) entry which is preliminary data.</text>
</comment>
<dbReference type="InterPro" id="IPR004516">
    <property type="entry name" value="HisRS/HisZ"/>
</dbReference>
<keyword evidence="3 9" id="KW-0436">Ligase</keyword>
<name>A0A7Y3XXX3_CLOCO</name>
<evidence type="ECO:0000256" key="4">
    <source>
        <dbReference type="ARBA" id="ARBA00022741"/>
    </source>
</evidence>
<reference evidence="12 13" key="1">
    <citation type="submission" date="2020-05" db="EMBL/GenBank/DDBJ databases">
        <title>Draft genome sequence of Clostridium cochlearium strain AGROS13 isolated from a sheep dairy farm in New Zealand.</title>
        <authorList>
            <person name="Gupta T.B."/>
            <person name="Jauregui R."/>
            <person name="Risson A.N."/>
            <person name="Brightwell G."/>
            <person name="Maclean P."/>
        </authorList>
    </citation>
    <scope>NUCLEOTIDE SEQUENCE [LARGE SCALE GENOMIC DNA]</scope>
    <source>
        <strain evidence="12 13">AGROS13</strain>
    </source>
</reference>
<comment type="similarity">
    <text evidence="1 9">Belongs to the class-II aminoacyl-tRNA synthetase family.</text>
</comment>
<keyword evidence="7 9" id="KW-0030">Aminoacyl-tRNA synthetase</keyword>
<keyword evidence="2 9" id="KW-0963">Cytoplasm</keyword>
<dbReference type="PANTHER" id="PTHR11476:SF7">
    <property type="entry name" value="HISTIDINE--TRNA LIGASE"/>
    <property type="match status" value="1"/>
</dbReference>
<dbReference type="AlphaFoldDB" id="A0A7Y3XXX3"/>
<accession>A0A7Y3XXX3</accession>
<dbReference type="InterPro" id="IPR041715">
    <property type="entry name" value="HisRS-like_core"/>
</dbReference>
<evidence type="ECO:0000256" key="9">
    <source>
        <dbReference type="HAMAP-Rule" id="MF_00127"/>
    </source>
</evidence>
<feature type="binding site" evidence="10">
    <location>
        <begin position="82"/>
        <end position="84"/>
    </location>
    <ligand>
        <name>L-histidine</name>
        <dbReference type="ChEBI" id="CHEBI:57595"/>
    </ligand>
</feature>
<feature type="binding site" evidence="10">
    <location>
        <position position="277"/>
    </location>
    <ligand>
        <name>L-histidine</name>
        <dbReference type="ChEBI" id="CHEBI:57595"/>
    </ligand>
</feature>
<dbReference type="InterPro" id="IPR045864">
    <property type="entry name" value="aa-tRNA-synth_II/BPL/LPL"/>
</dbReference>
<feature type="binding site" evidence="10">
    <location>
        <begin position="281"/>
        <end position="282"/>
    </location>
    <ligand>
        <name>L-histidine</name>
        <dbReference type="ChEBI" id="CHEBI:57595"/>
    </ligand>
</feature>
<dbReference type="PROSITE" id="PS50862">
    <property type="entry name" value="AA_TRNA_LIGASE_II"/>
    <property type="match status" value="1"/>
</dbReference>
<dbReference type="GO" id="GO:0016740">
    <property type="term" value="F:transferase activity"/>
    <property type="evidence" value="ECO:0007669"/>
    <property type="project" value="UniProtKB-ARBA"/>
</dbReference>
<evidence type="ECO:0000256" key="5">
    <source>
        <dbReference type="ARBA" id="ARBA00022840"/>
    </source>
</evidence>
<dbReference type="EC" id="6.1.1.21" evidence="9"/>
<evidence type="ECO:0000313" key="12">
    <source>
        <dbReference type="EMBL" id="NOH15981.1"/>
    </source>
</evidence>
<feature type="binding site" evidence="10">
    <location>
        <position position="130"/>
    </location>
    <ligand>
        <name>L-histidine</name>
        <dbReference type="ChEBI" id="CHEBI:57595"/>
    </ligand>
</feature>